<reference evidence="5" key="1">
    <citation type="journal article" date="2019" name="Int. J. Syst. Evol. Microbiol.">
        <title>The Global Catalogue of Microorganisms (GCM) 10K type strain sequencing project: providing services to taxonomists for standard genome sequencing and annotation.</title>
        <authorList>
            <consortium name="The Broad Institute Genomics Platform"/>
            <consortium name="The Broad Institute Genome Sequencing Center for Infectious Disease"/>
            <person name="Wu L."/>
            <person name="Ma J."/>
        </authorList>
    </citation>
    <scope>NUCLEOTIDE SEQUENCE [LARGE SCALE GENOMIC DNA]</scope>
    <source>
        <strain evidence="5">JCM 17927</strain>
    </source>
</reference>
<dbReference type="PANTHER" id="PTHR40841:SF2">
    <property type="entry name" value="SIDEROPHORE-DEGRADING ESTERASE (EUROFUNG)"/>
    <property type="match status" value="1"/>
</dbReference>
<gene>
    <name evidence="4" type="ORF">GCM10023189_51710</name>
</gene>
<feature type="signal peptide" evidence="3">
    <location>
        <begin position="1"/>
        <end position="21"/>
    </location>
</feature>
<proteinExistence type="inferred from homology"/>
<evidence type="ECO:0000313" key="4">
    <source>
        <dbReference type="EMBL" id="GAA4467654.1"/>
    </source>
</evidence>
<accession>A0ABP8NL86</accession>
<organism evidence="4 5">
    <name type="scientific">Nibrella saemangeumensis</name>
    <dbReference type="NCBI Taxonomy" id="1084526"/>
    <lineage>
        <taxon>Bacteria</taxon>
        <taxon>Pseudomonadati</taxon>
        <taxon>Bacteroidota</taxon>
        <taxon>Cytophagia</taxon>
        <taxon>Cytophagales</taxon>
        <taxon>Spirosomataceae</taxon>
        <taxon>Nibrella</taxon>
    </lineage>
</organism>
<dbReference type="PANTHER" id="PTHR40841">
    <property type="entry name" value="SIDEROPHORE TRIACETYLFUSARININE C ESTERASE"/>
    <property type="match status" value="1"/>
</dbReference>
<dbReference type="InterPro" id="IPR052558">
    <property type="entry name" value="Siderophore_Hydrolase_D"/>
</dbReference>
<sequence>MKTIYAFIFILLSLGSTYAQKPYTMTETVTYNVKSSSSQSDYQLIISLPDGYKAGDTTRYPVLYLLDGYFFTPMVASLQRFYAMGGEVPKTIVVGISYPVTEEVTVHQRRTYDYTPTADTRTTDEIAAFYKVPMESGGGARFLQTLRDDILPFVDKNFKTTSDRALCGHSFGGLFGTYTLLHAPELFNRYLLSSPSFPWADQALFKDEEMVFKSGRKSLPARVYFSMGGNETDYMISPYKRMLQNLRERQYRGLYLEEHIYEKESHTSVVPTAFAQGLRAIYRQDKKP</sequence>
<evidence type="ECO:0000256" key="2">
    <source>
        <dbReference type="ARBA" id="ARBA00022801"/>
    </source>
</evidence>
<dbReference type="InterPro" id="IPR029058">
    <property type="entry name" value="AB_hydrolase_fold"/>
</dbReference>
<comment type="similarity">
    <text evidence="1">Belongs to the esterase D family.</text>
</comment>
<evidence type="ECO:0000313" key="5">
    <source>
        <dbReference type="Proteomes" id="UP001501175"/>
    </source>
</evidence>
<comment type="caution">
    <text evidence="4">The sequence shown here is derived from an EMBL/GenBank/DDBJ whole genome shotgun (WGS) entry which is preliminary data.</text>
</comment>
<dbReference type="Proteomes" id="UP001501175">
    <property type="component" value="Unassembled WGS sequence"/>
</dbReference>
<keyword evidence="5" id="KW-1185">Reference proteome</keyword>
<dbReference type="GO" id="GO:0016787">
    <property type="term" value="F:hydrolase activity"/>
    <property type="evidence" value="ECO:0007669"/>
    <property type="project" value="UniProtKB-KW"/>
</dbReference>
<keyword evidence="2 4" id="KW-0378">Hydrolase</keyword>
<evidence type="ECO:0000256" key="3">
    <source>
        <dbReference type="SAM" id="SignalP"/>
    </source>
</evidence>
<dbReference type="Gene3D" id="3.40.50.1820">
    <property type="entry name" value="alpha/beta hydrolase"/>
    <property type="match status" value="1"/>
</dbReference>
<dbReference type="EMBL" id="BAABHD010000082">
    <property type="protein sequence ID" value="GAA4467654.1"/>
    <property type="molecule type" value="Genomic_DNA"/>
</dbReference>
<keyword evidence="3" id="KW-0732">Signal</keyword>
<dbReference type="RefSeq" id="WP_345248561.1">
    <property type="nucleotide sequence ID" value="NZ_BAABHD010000082.1"/>
</dbReference>
<feature type="chain" id="PRO_5046927019" evidence="3">
    <location>
        <begin position="22"/>
        <end position="288"/>
    </location>
</feature>
<dbReference type="InterPro" id="IPR000801">
    <property type="entry name" value="Esterase-like"/>
</dbReference>
<dbReference type="Pfam" id="PF00756">
    <property type="entry name" value="Esterase"/>
    <property type="match status" value="1"/>
</dbReference>
<dbReference type="SUPFAM" id="SSF53474">
    <property type="entry name" value="alpha/beta-Hydrolases"/>
    <property type="match status" value="1"/>
</dbReference>
<protein>
    <submittedName>
        <fullName evidence="4">Alpha/beta hydrolase-fold protein</fullName>
    </submittedName>
</protein>
<name>A0ABP8NL86_9BACT</name>
<evidence type="ECO:0000256" key="1">
    <source>
        <dbReference type="ARBA" id="ARBA00005622"/>
    </source>
</evidence>